<dbReference type="Pfam" id="PF06441">
    <property type="entry name" value="EHN"/>
    <property type="match status" value="1"/>
</dbReference>
<feature type="transmembrane region" description="Helical" evidence="8">
    <location>
        <begin position="47"/>
        <end position="64"/>
    </location>
</feature>
<dbReference type="Proteomes" id="UP000299102">
    <property type="component" value="Unassembled WGS sequence"/>
</dbReference>
<name>A0A4C1V225_EUMVA</name>
<dbReference type="InterPro" id="IPR029058">
    <property type="entry name" value="AB_hydrolase_fold"/>
</dbReference>
<proteinExistence type="inferred from homology"/>
<feature type="active site" description="Nucleophile" evidence="7">
    <location>
        <position position="270"/>
    </location>
</feature>
<dbReference type="InterPro" id="IPR010497">
    <property type="entry name" value="Epoxide_hydro_N"/>
</dbReference>
<keyword evidence="8" id="KW-1133">Transmembrane helix</keyword>
<evidence type="ECO:0000256" key="4">
    <source>
        <dbReference type="ARBA" id="ARBA00012091"/>
    </source>
</evidence>
<dbReference type="EMBL" id="BGZK01000257">
    <property type="protein sequence ID" value="GBP32305.1"/>
    <property type="molecule type" value="Genomic_DNA"/>
</dbReference>
<comment type="caution">
    <text evidence="10">The sequence shown here is derived from an EMBL/GenBank/DDBJ whole genome shotgun (WGS) entry which is preliminary data.</text>
</comment>
<keyword evidence="8" id="KW-0812">Transmembrane</keyword>
<organism evidence="10 11">
    <name type="scientific">Eumeta variegata</name>
    <name type="common">Bagworm moth</name>
    <name type="synonym">Eumeta japonica</name>
    <dbReference type="NCBI Taxonomy" id="151549"/>
    <lineage>
        <taxon>Eukaryota</taxon>
        <taxon>Metazoa</taxon>
        <taxon>Ecdysozoa</taxon>
        <taxon>Arthropoda</taxon>
        <taxon>Hexapoda</taxon>
        <taxon>Insecta</taxon>
        <taxon>Pterygota</taxon>
        <taxon>Neoptera</taxon>
        <taxon>Endopterygota</taxon>
        <taxon>Lepidoptera</taxon>
        <taxon>Glossata</taxon>
        <taxon>Ditrysia</taxon>
        <taxon>Tineoidea</taxon>
        <taxon>Psychidae</taxon>
        <taxon>Oiketicinae</taxon>
        <taxon>Eumeta</taxon>
    </lineage>
</organism>
<accession>A0A4C1V225</accession>
<dbReference type="InterPro" id="IPR000639">
    <property type="entry name" value="Epox_hydrolase-like"/>
</dbReference>
<dbReference type="GO" id="GO:0033961">
    <property type="term" value="F:cis-stilbene-oxide hydrolase activity"/>
    <property type="evidence" value="ECO:0007669"/>
    <property type="project" value="UniProtKB-EC"/>
</dbReference>
<keyword evidence="8" id="KW-0472">Membrane</keyword>
<dbReference type="PANTHER" id="PTHR21661">
    <property type="entry name" value="EPOXIDE HYDROLASE 1-RELATED"/>
    <property type="match status" value="1"/>
</dbReference>
<dbReference type="EC" id="3.3.2.9" evidence="4"/>
<dbReference type="STRING" id="151549.A0A4C1V225"/>
<dbReference type="InterPro" id="IPR016292">
    <property type="entry name" value="Epoxide_hydrolase"/>
</dbReference>
<feature type="domain" description="Epoxide hydrolase N-terminal" evidence="9">
    <location>
        <begin position="95"/>
        <end position="204"/>
    </location>
</feature>
<feature type="active site" description="Proton donor" evidence="7">
    <location>
        <position position="416"/>
    </location>
</feature>
<comment type="catalytic activity">
    <reaction evidence="1">
        <text>1-(4-methoxyphenyl)-N-methyl-N-[(3-methyloxetan-3-yl)methyl]methanamine + H2O = 2-{[(4-methoxybenzyl)(methyl)amino]methyl}-2-methylpropane-1,3-diol</text>
        <dbReference type="Rhea" id="RHEA:55764"/>
        <dbReference type="ChEBI" id="CHEBI:15377"/>
        <dbReference type="ChEBI" id="CHEBI:139161"/>
        <dbReference type="ChEBI" id="CHEBI:139164"/>
        <dbReference type="EC" id="3.3.2.9"/>
    </reaction>
</comment>
<dbReference type="OrthoDB" id="7130006at2759"/>
<evidence type="ECO:0000256" key="5">
    <source>
        <dbReference type="ARBA" id="ARBA00022797"/>
    </source>
</evidence>
<gene>
    <name evidence="10" type="primary">JHEH</name>
    <name evidence="10" type="ORF">EVAR_86138_1</name>
</gene>
<evidence type="ECO:0000256" key="1">
    <source>
        <dbReference type="ARBA" id="ARBA00000221"/>
    </source>
</evidence>
<dbReference type="GO" id="GO:0097176">
    <property type="term" value="P:epoxide metabolic process"/>
    <property type="evidence" value="ECO:0007669"/>
    <property type="project" value="TreeGrafter"/>
</dbReference>
<keyword evidence="5" id="KW-0058">Aromatic hydrocarbons catabolism</keyword>
<evidence type="ECO:0000256" key="3">
    <source>
        <dbReference type="ARBA" id="ARBA00010088"/>
    </source>
</evidence>
<dbReference type="AlphaFoldDB" id="A0A4C1V225"/>
<dbReference type="PRINTS" id="PR00412">
    <property type="entry name" value="EPOXHYDRLASE"/>
</dbReference>
<evidence type="ECO:0000256" key="2">
    <source>
        <dbReference type="ARBA" id="ARBA00004111"/>
    </source>
</evidence>
<dbReference type="PANTHER" id="PTHR21661:SF35">
    <property type="entry name" value="EPOXIDE HYDROLASE"/>
    <property type="match status" value="1"/>
</dbReference>
<comment type="subcellular location">
    <subcellularLocation>
        <location evidence="2">Microsome membrane</location>
        <topology evidence="2">Single-pass membrane protein</topology>
    </subcellularLocation>
</comment>
<dbReference type="SUPFAM" id="SSF53474">
    <property type="entry name" value="alpha/beta-Hydrolases"/>
    <property type="match status" value="1"/>
</dbReference>
<evidence type="ECO:0000256" key="8">
    <source>
        <dbReference type="SAM" id="Phobius"/>
    </source>
</evidence>
<dbReference type="Gene3D" id="3.40.50.1820">
    <property type="entry name" value="alpha/beta hydrolase"/>
    <property type="match status" value="1"/>
</dbReference>
<protein>
    <recommendedName>
        <fullName evidence="4">microsomal epoxide hydrolase</fullName>
        <ecNumber evidence="4">3.3.2.9</ecNumber>
    </recommendedName>
</protein>
<dbReference type="PIRSF" id="PIRSF001112">
    <property type="entry name" value="Epoxide_hydrolase"/>
    <property type="match status" value="1"/>
</dbReference>
<evidence type="ECO:0000259" key="9">
    <source>
        <dbReference type="Pfam" id="PF06441"/>
    </source>
</evidence>
<reference evidence="10 11" key="1">
    <citation type="journal article" date="2019" name="Commun. Biol.">
        <title>The bagworm genome reveals a unique fibroin gene that provides high tensile strength.</title>
        <authorList>
            <person name="Kono N."/>
            <person name="Nakamura H."/>
            <person name="Ohtoshi R."/>
            <person name="Tomita M."/>
            <person name="Numata K."/>
            <person name="Arakawa K."/>
        </authorList>
    </citation>
    <scope>NUCLEOTIDE SEQUENCE [LARGE SCALE GENOMIC DNA]</scope>
</reference>
<comment type="similarity">
    <text evidence="3">Belongs to the peptidase S33 family.</text>
</comment>
<evidence type="ECO:0000313" key="10">
    <source>
        <dbReference type="EMBL" id="GBP32305.1"/>
    </source>
</evidence>
<feature type="active site" description="Proton acceptor" evidence="7">
    <location>
        <position position="473"/>
    </location>
</feature>
<keyword evidence="6 10" id="KW-0378">Hydrolase</keyword>
<evidence type="ECO:0000256" key="7">
    <source>
        <dbReference type="PIRSR" id="PIRSR001112-1"/>
    </source>
</evidence>
<evidence type="ECO:0000256" key="6">
    <source>
        <dbReference type="ARBA" id="ARBA00022801"/>
    </source>
</evidence>
<sequence>MDTRNPRGVTGAFADFIRENRISNRRSRVDRRENWEWATIFKMSKNLVVLSVLGGIVFLVYRYSCQNCQPRKPPTLDMNEWWGPEHLKTVRDESVKPFKVNFTPDMVKDLKERLSKARKWTPPLEGVAFEYGFNSKVLEKVLDYWRNSYKFEEREKFLNSYPHFTTSIQGLNMHFIRVKPDVTKGVEVLPLLLVHGWPGSVREFYEIIPMLTTKRPDRNFVFEVVIPSLPGYGFSEGAVRPGLGAAKISVMMKNLMQRLGHKKFYVQGGDWGSAVVASLATLYPEDILGHHTNFAVVQTSCTLMKTILGSFYPSWVVDDKLADRMYPLSKFFAYIMEEFGYMHLQATKPDTVGVALNDSPSGLAAYILEKFSTWTVSDYKHLPDGGLTKKFTLDQLIDNLMIYWSTSSITTSVRLYAEEMSAKNRALDLGSVPTPVPTWALQAKYELMYQPPGILKEKFTNLLNTTVLEEGGHFIAFEMPGVLADDIFAAVSAFRDWHRNKAKEVKTEL</sequence>
<evidence type="ECO:0000313" key="11">
    <source>
        <dbReference type="Proteomes" id="UP000299102"/>
    </source>
</evidence>
<keyword evidence="11" id="KW-1185">Reference proteome</keyword>